<dbReference type="InterPro" id="IPR013149">
    <property type="entry name" value="ADH-like_C"/>
</dbReference>
<feature type="domain" description="Enoyl reductase (ER)" evidence="3">
    <location>
        <begin position="13"/>
        <end position="350"/>
    </location>
</feature>
<dbReference type="FunCoup" id="A0A2N3NDT3">
    <property type="interactions" value="211"/>
</dbReference>
<dbReference type="Pfam" id="PF00107">
    <property type="entry name" value="ADH_zinc_N"/>
    <property type="match status" value="1"/>
</dbReference>
<dbReference type="OrthoDB" id="48317at2759"/>
<comment type="similarity">
    <text evidence="1">Belongs to the zinc-containing alcohol dehydrogenase family.</text>
</comment>
<dbReference type="GO" id="GO:0016651">
    <property type="term" value="F:oxidoreductase activity, acting on NAD(P)H"/>
    <property type="evidence" value="ECO:0007669"/>
    <property type="project" value="InterPro"/>
</dbReference>
<dbReference type="STRING" id="41688.A0A2N3NDT3"/>
<dbReference type="Proteomes" id="UP000233524">
    <property type="component" value="Unassembled WGS sequence"/>
</dbReference>
<evidence type="ECO:0000256" key="2">
    <source>
        <dbReference type="ARBA" id="ARBA00023002"/>
    </source>
</evidence>
<reference evidence="4 5" key="1">
    <citation type="journal article" date="2017" name="G3 (Bethesda)">
        <title>First Draft Genome Sequence of the Pathogenic Fungus Lomentospora prolificans (Formerly Scedosporium prolificans).</title>
        <authorList>
            <person name="Luo R."/>
            <person name="Zimin A."/>
            <person name="Workman R."/>
            <person name="Fan Y."/>
            <person name="Pertea G."/>
            <person name="Grossman N."/>
            <person name="Wear M.P."/>
            <person name="Jia B."/>
            <person name="Miller H."/>
            <person name="Casadevall A."/>
            <person name="Timp W."/>
            <person name="Zhang S.X."/>
            <person name="Salzberg S.L."/>
        </authorList>
    </citation>
    <scope>NUCLEOTIDE SEQUENCE [LARGE SCALE GENOMIC DNA]</scope>
    <source>
        <strain evidence="4 5">JHH-5317</strain>
    </source>
</reference>
<dbReference type="InterPro" id="IPR013154">
    <property type="entry name" value="ADH-like_N"/>
</dbReference>
<keyword evidence="2" id="KW-0560">Oxidoreductase</keyword>
<evidence type="ECO:0000313" key="4">
    <source>
        <dbReference type="EMBL" id="PKS10636.1"/>
    </source>
</evidence>
<dbReference type="AlphaFoldDB" id="A0A2N3NDT3"/>
<dbReference type="SMART" id="SM00829">
    <property type="entry name" value="PKS_ER"/>
    <property type="match status" value="1"/>
</dbReference>
<name>A0A2N3NDT3_9PEZI</name>
<dbReference type="InterPro" id="IPR036291">
    <property type="entry name" value="NAD(P)-bd_dom_sf"/>
</dbReference>
<dbReference type="EMBL" id="NLAX01000008">
    <property type="protein sequence ID" value="PKS10636.1"/>
    <property type="molecule type" value="Genomic_DNA"/>
</dbReference>
<evidence type="ECO:0000256" key="1">
    <source>
        <dbReference type="ARBA" id="ARBA00008072"/>
    </source>
</evidence>
<gene>
    <name evidence="4" type="ORF">jhhlp_002391</name>
</gene>
<dbReference type="PANTHER" id="PTHR45348:SF2">
    <property type="entry name" value="ZINC-TYPE ALCOHOL DEHYDROGENASE-LIKE PROTEIN C2E1P3.01"/>
    <property type="match status" value="1"/>
</dbReference>
<keyword evidence="5" id="KW-1185">Reference proteome</keyword>
<dbReference type="Gene3D" id="3.40.50.720">
    <property type="entry name" value="NAD(P)-binding Rossmann-like Domain"/>
    <property type="match status" value="1"/>
</dbReference>
<dbReference type="VEuPathDB" id="FungiDB:jhhlp_002391"/>
<dbReference type="SUPFAM" id="SSF51735">
    <property type="entry name" value="NAD(P)-binding Rossmann-fold domains"/>
    <property type="match status" value="1"/>
</dbReference>
<comment type="caution">
    <text evidence="4">The sequence shown here is derived from an EMBL/GenBank/DDBJ whole genome shotgun (WGS) entry which is preliminary data.</text>
</comment>
<dbReference type="CDD" id="cd08249">
    <property type="entry name" value="enoyl_reductase_like"/>
    <property type="match status" value="1"/>
</dbReference>
<dbReference type="InParanoid" id="A0A2N3NDT3"/>
<dbReference type="InterPro" id="IPR020843">
    <property type="entry name" value="ER"/>
</dbReference>
<evidence type="ECO:0000259" key="3">
    <source>
        <dbReference type="SMART" id="SM00829"/>
    </source>
</evidence>
<proteinExistence type="inferred from homology"/>
<evidence type="ECO:0000313" key="5">
    <source>
        <dbReference type="Proteomes" id="UP000233524"/>
    </source>
</evidence>
<dbReference type="InterPro" id="IPR047122">
    <property type="entry name" value="Trans-enoyl_RdTase-like"/>
</dbReference>
<dbReference type="SUPFAM" id="SSF50129">
    <property type="entry name" value="GroES-like"/>
    <property type="match status" value="1"/>
</dbReference>
<sequence length="352" mass="37800">MVQNKAIFVAKAGNAHIIDVPYPTLPGDDYMVVKTTAVAINPTDWKHVKYANFMGNENTRVGCDYAGVVEEVGPAVTEFKKGDKVCGFVNGCNKFRSTDGAYATYTTAKAPVQSRVPKGWSDEQAATLGISITTVGQGLYETLGLQLPTEPVTDKTPIFIYGGSTATGIYGIQFAKLSGYTVITTASPKNHEYLKSLGADHVFDYRSPTVAQLIRAAAGNDLRFAWDCHADEASAKICAEALNKEGAHYASLLSGVDNVVKSINPDAKTSLSLGYTIFNEDVWLGALWPASQKNFEFGKKFWALATDLLDEGKIKPINIVVNRGGSGLEGVLHGLKEAEAGNVSAEKLVYTL</sequence>
<protein>
    <recommendedName>
        <fullName evidence="3">Enoyl reductase (ER) domain-containing protein</fullName>
    </recommendedName>
</protein>
<organism evidence="4 5">
    <name type="scientific">Lomentospora prolificans</name>
    <dbReference type="NCBI Taxonomy" id="41688"/>
    <lineage>
        <taxon>Eukaryota</taxon>
        <taxon>Fungi</taxon>
        <taxon>Dikarya</taxon>
        <taxon>Ascomycota</taxon>
        <taxon>Pezizomycotina</taxon>
        <taxon>Sordariomycetes</taxon>
        <taxon>Hypocreomycetidae</taxon>
        <taxon>Microascales</taxon>
        <taxon>Microascaceae</taxon>
        <taxon>Lomentospora</taxon>
    </lineage>
</organism>
<accession>A0A2N3NDT3</accession>
<dbReference type="PANTHER" id="PTHR45348">
    <property type="entry name" value="HYPOTHETICAL OXIDOREDUCTASE (EUROFUNG)"/>
    <property type="match status" value="1"/>
</dbReference>
<dbReference type="Gene3D" id="3.90.180.10">
    <property type="entry name" value="Medium-chain alcohol dehydrogenases, catalytic domain"/>
    <property type="match status" value="1"/>
</dbReference>
<dbReference type="Pfam" id="PF08240">
    <property type="entry name" value="ADH_N"/>
    <property type="match status" value="1"/>
</dbReference>
<dbReference type="InterPro" id="IPR011032">
    <property type="entry name" value="GroES-like_sf"/>
</dbReference>